<dbReference type="PROSITE" id="PS51829">
    <property type="entry name" value="P_HOMO_B"/>
    <property type="match status" value="1"/>
</dbReference>
<comment type="caution">
    <text evidence="11">The sequence shown here is derived from an EMBL/GenBank/DDBJ whole genome shotgun (WGS) entry which is preliminary data.</text>
</comment>
<keyword evidence="12" id="KW-1185">Reference proteome</keyword>
<proteinExistence type="inferred from homology"/>
<protein>
    <submittedName>
        <fullName evidence="11">M4 family peptidase</fullName>
    </submittedName>
</protein>
<dbReference type="InterPro" id="IPR011096">
    <property type="entry name" value="FTP_domain"/>
</dbReference>
<dbReference type="GO" id="GO:0005975">
    <property type="term" value="P:carbohydrate metabolic process"/>
    <property type="evidence" value="ECO:0007669"/>
    <property type="project" value="UniProtKB-ARBA"/>
</dbReference>
<evidence type="ECO:0000256" key="4">
    <source>
        <dbReference type="ARBA" id="ARBA00022729"/>
    </source>
</evidence>
<dbReference type="InterPro" id="IPR002884">
    <property type="entry name" value="P_dom"/>
</dbReference>
<name>A0A5N8VDQ9_9ACTN</name>
<dbReference type="InterPro" id="IPR013856">
    <property type="entry name" value="Peptidase_M4_domain"/>
</dbReference>
<dbReference type="SUPFAM" id="SSF49313">
    <property type="entry name" value="Cadherin-like"/>
    <property type="match status" value="1"/>
</dbReference>
<dbReference type="Pfam" id="PF07504">
    <property type="entry name" value="FTP"/>
    <property type="match status" value="1"/>
</dbReference>
<dbReference type="Pfam" id="PF01483">
    <property type="entry name" value="P_proprotein"/>
    <property type="match status" value="1"/>
</dbReference>
<dbReference type="Gene3D" id="2.60.40.10">
    <property type="entry name" value="Immunoglobulins"/>
    <property type="match status" value="1"/>
</dbReference>
<dbReference type="Gene3D" id="2.60.120.260">
    <property type="entry name" value="Galactose-binding domain-like"/>
    <property type="match status" value="1"/>
</dbReference>
<sequence length="786" mass="83128">MNRHPSATGDTSPPNPSPTRGAHPARGRRLAAAAVTVAALLTPLLPATGAAAAPADGDTAPGRIVAEARSGARPDALSAAQRKQLLKAATEQRATTAQALHLGAKEQLIPKDVIKDADGTVHTRYERTYAGLPVIGGDLVVHERADSRTVTKASQAPVAVPTTKAALSAAQAKKSALSTAEKERTEDAFAAQEPRLVVFMDGTEPTLAWQSYVTGTQADGTPSRLMIVTDATTGRQLQSTEQINSGTGNSRYSGQVEIGTVDDNGVYELTDPDRGSHKTYDLTGGGNGTLVTDDDDIWGDGTTADRQTAAVDAAYGQRETWDFYLDRFGRHGIADNGVGASSRVHYGNGYANAYWDDLCFCMTYGDGLGNTKPLTELDIAAHEMTHGVTYATAGLIYTGESGGLNEATSDIMGTAVEFFANNAADVPDYTIGELADVRGTGKPLRYMDQPSKDADPVKGTSADYWSPDLKKQDVHHSSGPANHFFYLLSEGSGSKTVNGVAYDSPTYDGLPVAGIGLNNAADIWYRALTTYMTSTTDYAGARTATLQAAADLFGQGSATYEAVGNAWAAVNVGSRFVHHIAVTAPSTRPVAVGQPTTRQIEAVGSAPGRLSYAAHGLPKGLSIDAHTGLISGTPEKAGTYKAAVTVRNTAQRKARLTVRFDWPVLASGGHYFVNPARFDIPNWKTIESPLIVTGRKGTAPKDLKVTIDLVHQWVGGQVVTLVSQNGTEIPVKPWYWDTGEGQIHATYTVDASAVPANGTWKLRVTDNTPGIFTVAPGYLDSWSLTF</sequence>
<feature type="domain" description="P/Homo B" evidence="10">
    <location>
        <begin position="664"/>
        <end position="786"/>
    </location>
</feature>
<accession>A0A5N8VDQ9</accession>
<dbReference type="GO" id="GO:0016020">
    <property type="term" value="C:membrane"/>
    <property type="evidence" value="ECO:0007669"/>
    <property type="project" value="InterPro"/>
</dbReference>
<dbReference type="RefSeq" id="WP_162468716.1">
    <property type="nucleotide sequence ID" value="NZ_VJZD01000060.1"/>
</dbReference>
<dbReference type="GO" id="GO:0004222">
    <property type="term" value="F:metalloendopeptidase activity"/>
    <property type="evidence" value="ECO:0007669"/>
    <property type="project" value="InterPro"/>
</dbReference>
<organism evidence="11 12">
    <name type="scientific">Streptomyces adustus</name>
    <dbReference type="NCBI Taxonomy" id="1609272"/>
    <lineage>
        <taxon>Bacteria</taxon>
        <taxon>Bacillati</taxon>
        <taxon>Actinomycetota</taxon>
        <taxon>Actinomycetes</taxon>
        <taxon>Kitasatosporales</taxon>
        <taxon>Streptomycetaceae</taxon>
        <taxon>Streptomyces</taxon>
    </lineage>
</organism>
<evidence type="ECO:0000256" key="7">
    <source>
        <dbReference type="ARBA" id="ARBA00023049"/>
    </source>
</evidence>
<dbReference type="Gene3D" id="3.10.450.490">
    <property type="match status" value="1"/>
</dbReference>
<dbReference type="Gene3D" id="3.10.170.10">
    <property type="match status" value="1"/>
</dbReference>
<dbReference type="Gene3D" id="3.10.450.40">
    <property type="match status" value="1"/>
</dbReference>
<feature type="active site" evidence="8">
    <location>
        <position position="383"/>
    </location>
</feature>
<dbReference type="CDD" id="cd09597">
    <property type="entry name" value="M4_TLP"/>
    <property type="match status" value="1"/>
</dbReference>
<dbReference type="Pfam" id="PF02868">
    <property type="entry name" value="Peptidase_M4_C"/>
    <property type="match status" value="1"/>
</dbReference>
<dbReference type="PRINTS" id="PR00730">
    <property type="entry name" value="THERMOLYSIN"/>
</dbReference>
<dbReference type="InterPro" id="IPR027268">
    <property type="entry name" value="Peptidase_M4/M1_CTD_sf"/>
</dbReference>
<dbReference type="InterPro" id="IPR008979">
    <property type="entry name" value="Galactose-bd-like_sf"/>
</dbReference>
<dbReference type="GO" id="GO:0005509">
    <property type="term" value="F:calcium ion binding"/>
    <property type="evidence" value="ECO:0007669"/>
    <property type="project" value="InterPro"/>
</dbReference>
<reference evidence="11 12" key="1">
    <citation type="submission" date="2019-07" db="EMBL/GenBank/DDBJ databases">
        <title>New species of Amycolatopsis and Streptomyces.</title>
        <authorList>
            <person name="Duangmal K."/>
            <person name="Teo W.F.A."/>
            <person name="Lipun K."/>
        </authorList>
    </citation>
    <scope>NUCLEOTIDE SEQUENCE [LARGE SCALE GENOMIC DNA]</scope>
    <source>
        <strain evidence="11 12">NBRC 109810</strain>
    </source>
</reference>
<keyword evidence="7" id="KW-0482">Metalloprotease</keyword>
<dbReference type="SUPFAM" id="SSF49785">
    <property type="entry name" value="Galactose-binding domain-like"/>
    <property type="match status" value="1"/>
</dbReference>
<dbReference type="InterPro" id="IPR023612">
    <property type="entry name" value="Peptidase_M4"/>
</dbReference>
<evidence type="ECO:0000256" key="3">
    <source>
        <dbReference type="ARBA" id="ARBA00022723"/>
    </source>
</evidence>
<evidence type="ECO:0000313" key="11">
    <source>
        <dbReference type="EMBL" id="MPY32956.1"/>
    </source>
</evidence>
<feature type="active site" description="Proton donor" evidence="8">
    <location>
        <position position="475"/>
    </location>
</feature>
<dbReference type="SUPFAM" id="SSF55486">
    <property type="entry name" value="Metalloproteases ('zincins'), catalytic domain"/>
    <property type="match status" value="1"/>
</dbReference>
<dbReference type="AlphaFoldDB" id="A0A5N8VDQ9"/>
<feature type="region of interest" description="Disordered" evidence="9">
    <location>
        <begin position="1"/>
        <end position="29"/>
    </location>
</feature>
<dbReference type="Proteomes" id="UP000325849">
    <property type="component" value="Unassembled WGS sequence"/>
</dbReference>
<dbReference type="InterPro" id="IPR050728">
    <property type="entry name" value="Zinc_Metalloprotease_M4"/>
</dbReference>
<dbReference type="GO" id="GO:0004252">
    <property type="term" value="F:serine-type endopeptidase activity"/>
    <property type="evidence" value="ECO:0007669"/>
    <property type="project" value="InterPro"/>
</dbReference>
<dbReference type="PANTHER" id="PTHR33794:SF1">
    <property type="entry name" value="BACILLOLYSIN"/>
    <property type="match status" value="1"/>
</dbReference>
<gene>
    <name evidence="11" type="ORF">FNH09_17305</name>
</gene>
<keyword evidence="2" id="KW-0645">Protease</keyword>
<dbReference type="Gene3D" id="1.10.390.10">
    <property type="entry name" value="Neutral Protease Domain 2"/>
    <property type="match status" value="1"/>
</dbReference>
<dbReference type="InterPro" id="IPR001570">
    <property type="entry name" value="Peptidase_M4_C_domain"/>
</dbReference>
<keyword evidence="4" id="KW-0732">Signal</keyword>
<evidence type="ECO:0000256" key="2">
    <source>
        <dbReference type="ARBA" id="ARBA00022670"/>
    </source>
</evidence>
<dbReference type="Pfam" id="PF01447">
    <property type="entry name" value="Peptidase_M4"/>
    <property type="match status" value="1"/>
</dbReference>
<evidence type="ECO:0000256" key="8">
    <source>
        <dbReference type="PIRSR" id="PIRSR623612-1"/>
    </source>
</evidence>
<dbReference type="GO" id="GO:0006508">
    <property type="term" value="P:proteolysis"/>
    <property type="evidence" value="ECO:0007669"/>
    <property type="project" value="UniProtKB-KW"/>
</dbReference>
<evidence type="ECO:0000259" key="10">
    <source>
        <dbReference type="PROSITE" id="PS51829"/>
    </source>
</evidence>
<evidence type="ECO:0000256" key="9">
    <source>
        <dbReference type="SAM" id="MobiDB-lite"/>
    </source>
</evidence>
<keyword evidence="5" id="KW-0378">Hydrolase</keyword>
<keyword evidence="6" id="KW-0862">Zinc</keyword>
<dbReference type="InterPro" id="IPR015919">
    <property type="entry name" value="Cadherin-like_sf"/>
</dbReference>
<dbReference type="PANTHER" id="PTHR33794">
    <property type="entry name" value="BACILLOLYSIN"/>
    <property type="match status" value="1"/>
</dbReference>
<dbReference type="EMBL" id="VJZD01000060">
    <property type="protein sequence ID" value="MPY32956.1"/>
    <property type="molecule type" value="Genomic_DNA"/>
</dbReference>
<dbReference type="InterPro" id="IPR013783">
    <property type="entry name" value="Ig-like_fold"/>
</dbReference>
<evidence type="ECO:0000256" key="1">
    <source>
        <dbReference type="ARBA" id="ARBA00009388"/>
    </source>
</evidence>
<dbReference type="Pfam" id="PF05345">
    <property type="entry name" value="He_PIG"/>
    <property type="match status" value="1"/>
</dbReference>
<comment type="similarity">
    <text evidence="1">Belongs to the peptidase M4 family.</text>
</comment>
<keyword evidence="3" id="KW-0479">Metal-binding</keyword>
<evidence type="ECO:0000256" key="6">
    <source>
        <dbReference type="ARBA" id="ARBA00022833"/>
    </source>
</evidence>
<evidence type="ECO:0000313" key="12">
    <source>
        <dbReference type="Proteomes" id="UP000325849"/>
    </source>
</evidence>
<evidence type="ECO:0000256" key="5">
    <source>
        <dbReference type="ARBA" id="ARBA00022801"/>
    </source>
</evidence>